<evidence type="ECO:0000313" key="3">
    <source>
        <dbReference type="EnsemblMetazoa" id="CLYHEMP013688.1"/>
    </source>
</evidence>
<accession>A0A7M5WVA8</accession>
<dbReference type="InterPro" id="IPR036249">
    <property type="entry name" value="Thioredoxin-like_sf"/>
</dbReference>
<keyword evidence="1" id="KW-1133">Transmembrane helix</keyword>
<keyword evidence="1" id="KW-0472">Membrane</keyword>
<dbReference type="PANTHER" id="PTHR45663">
    <property type="entry name" value="GEO12009P1"/>
    <property type="match status" value="1"/>
</dbReference>
<keyword evidence="1" id="KW-0812">Transmembrane</keyword>
<evidence type="ECO:0000259" key="2">
    <source>
        <dbReference type="PROSITE" id="PS51352"/>
    </source>
</evidence>
<evidence type="ECO:0000256" key="1">
    <source>
        <dbReference type="SAM" id="Phobius"/>
    </source>
</evidence>
<dbReference type="SUPFAM" id="SSF52833">
    <property type="entry name" value="Thioredoxin-like"/>
    <property type="match status" value="1"/>
</dbReference>
<proteinExistence type="predicted"/>
<dbReference type="Proteomes" id="UP000594262">
    <property type="component" value="Unplaced"/>
</dbReference>
<evidence type="ECO:0000313" key="4">
    <source>
        <dbReference type="Proteomes" id="UP000594262"/>
    </source>
</evidence>
<protein>
    <recommendedName>
        <fullName evidence="2">Thioredoxin domain-containing protein</fullName>
    </recommendedName>
</protein>
<dbReference type="GO" id="GO:0005737">
    <property type="term" value="C:cytoplasm"/>
    <property type="evidence" value="ECO:0007669"/>
    <property type="project" value="TreeGrafter"/>
</dbReference>
<keyword evidence="4" id="KW-1185">Reference proteome</keyword>
<organism evidence="3 4">
    <name type="scientific">Clytia hemisphaerica</name>
    <dbReference type="NCBI Taxonomy" id="252671"/>
    <lineage>
        <taxon>Eukaryota</taxon>
        <taxon>Metazoa</taxon>
        <taxon>Cnidaria</taxon>
        <taxon>Hydrozoa</taxon>
        <taxon>Hydroidolina</taxon>
        <taxon>Leptothecata</taxon>
        <taxon>Obeliida</taxon>
        <taxon>Clytiidae</taxon>
        <taxon>Clytia</taxon>
    </lineage>
</organism>
<reference evidence="3" key="1">
    <citation type="submission" date="2021-01" db="UniProtKB">
        <authorList>
            <consortium name="EnsemblMetazoa"/>
        </authorList>
    </citation>
    <scope>IDENTIFICATION</scope>
</reference>
<dbReference type="PROSITE" id="PS51352">
    <property type="entry name" value="THIOREDOXIN_2"/>
    <property type="match status" value="1"/>
</dbReference>
<dbReference type="Gene3D" id="3.40.30.10">
    <property type="entry name" value="Glutaredoxin"/>
    <property type="match status" value="1"/>
</dbReference>
<name>A0A7M5WVA8_9CNID</name>
<dbReference type="InterPro" id="IPR013766">
    <property type="entry name" value="Thioredoxin_domain"/>
</dbReference>
<dbReference type="EnsemblMetazoa" id="CLYHEMT013688.1">
    <property type="protein sequence ID" value="CLYHEMP013688.1"/>
    <property type="gene ID" value="CLYHEMG013688"/>
</dbReference>
<dbReference type="GO" id="GO:0015035">
    <property type="term" value="F:protein-disulfide reductase activity"/>
    <property type="evidence" value="ECO:0007669"/>
    <property type="project" value="TreeGrafter"/>
</dbReference>
<feature type="transmembrane region" description="Helical" evidence="1">
    <location>
        <begin position="102"/>
        <end position="122"/>
    </location>
</feature>
<dbReference type="AlphaFoldDB" id="A0A7M5WVA8"/>
<dbReference type="PANTHER" id="PTHR45663:SF11">
    <property type="entry name" value="GEO12009P1"/>
    <property type="match status" value="1"/>
</dbReference>
<dbReference type="Pfam" id="PF00085">
    <property type="entry name" value="Thioredoxin"/>
    <property type="match status" value="1"/>
</dbReference>
<sequence length="239" mass="27642">MSLSPEMKYWFSSHYILNTIACTIYMLTKTIHPVCISLFELDENGNCQLDYRDTEVLFFLAMVIVLKNRKWKPLTAVEYVSNIYLFAKLANLLLFFRQDLRWGALYAIVCLLLFIAFPEPSYTGPEKITYFRGQALDEQLLHHPEETWIIEFFAPWSPPCNRFASTFANLSLKYDHPLLKFGKLDVNKYEKVGKKHRVDVSVSSKNLPTIIVFENGKEISRQPTVNPGGSIKLAILITY</sequence>
<feature type="domain" description="Thioredoxin" evidence="2">
    <location>
        <begin position="113"/>
        <end position="239"/>
    </location>
</feature>